<dbReference type="GO" id="GO:0051539">
    <property type="term" value="F:4 iron, 4 sulfur cluster binding"/>
    <property type="evidence" value="ECO:0007669"/>
    <property type="project" value="UniProtKB-KW"/>
</dbReference>
<dbReference type="InterPro" id="IPR051536">
    <property type="entry name" value="UDG_Type-4/5"/>
</dbReference>
<dbReference type="GO" id="GO:0046872">
    <property type="term" value="F:metal ion binding"/>
    <property type="evidence" value="ECO:0007669"/>
    <property type="project" value="UniProtKB-KW"/>
</dbReference>
<dbReference type="CDD" id="cd10030">
    <property type="entry name" value="UDG-F4_TTUDGA_SPO1dp_like"/>
    <property type="match status" value="1"/>
</dbReference>
<feature type="domain" description="Uracil-DNA glycosylase-like" evidence="10">
    <location>
        <begin position="316"/>
        <end position="474"/>
    </location>
</feature>
<evidence type="ECO:0000256" key="2">
    <source>
        <dbReference type="ARBA" id="ARBA00019403"/>
    </source>
</evidence>
<evidence type="ECO:0000256" key="9">
    <source>
        <dbReference type="ARBA" id="ARBA00023204"/>
    </source>
</evidence>
<dbReference type="GO" id="GO:0097506">
    <property type="term" value="F:deaminated base DNA N-glycosylase activity"/>
    <property type="evidence" value="ECO:0007669"/>
    <property type="project" value="UniProtKB-ARBA"/>
</dbReference>
<dbReference type="Proteomes" id="UP000199347">
    <property type="component" value="Unassembled WGS sequence"/>
</dbReference>
<keyword evidence="9" id="KW-0234">DNA repair</keyword>
<dbReference type="InterPro" id="IPR025404">
    <property type="entry name" value="DUF4130"/>
</dbReference>
<dbReference type="RefSeq" id="WP_092810809.1">
    <property type="nucleotide sequence ID" value="NZ_FMVW01000002.1"/>
</dbReference>
<name>A0A1G5N2R1_AFIMA</name>
<dbReference type="NCBIfam" id="TIGR03914">
    <property type="entry name" value="UDG_fam_dom"/>
    <property type="match status" value="1"/>
</dbReference>
<evidence type="ECO:0000259" key="10">
    <source>
        <dbReference type="SMART" id="SM00986"/>
    </source>
</evidence>
<dbReference type="GO" id="GO:0006281">
    <property type="term" value="P:DNA repair"/>
    <property type="evidence" value="ECO:0007669"/>
    <property type="project" value="UniProtKB-KW"/>
</dbReference>
<evidence type="ECO:0000256" key="5">
    <source>
        <dbReference type="ARBA" id="ARBA00022763"/>
    </source>
</evidence>
<organism evidence="11 12">
    <name type="scientific">Afifella marina DSM 2698</name>
    <dbReference type="NCBI Taxonomy" id="1120955"/>
    <lineage>
        <taxon>Bacteria</taxon>
        <taxon>Pseudomonadati</taxon>
        <taxon>Pseudomonadota</taxon>
        <taxon>Alphaproteobacteria</taxon>
        <taxon>Hyphomicrobiales</taxon>
        <taxon>Afifellaceae</taxon>
        <taxon>Afifella</taxon>
    </lineage>
</organism>
<gene>
    <name evidence="11" type="ORF">SAMN03080610_01327</name>
</gene>
<dbReference type="InterPro" id="IPR005273">
    <property type="entry name" value="Ura-DNA_glyco_family4"/>
</dbReference>
<keyword evidence="7" id="KW-0408">Iron</keyword>
<sequence>MAGIRIDMKAGADFDGFRHALRVLVRDGVAPEDVVFAAEGAQDLFGAPVSGEAPPVALPRVVTRLIADVVCHRDHERYGLLYRLVWRVLKGERALLDVASDPLVYRLQRMQQEVRRDIHHMHGFLRFRRVALEEGEAEGFRAEEKERFVAYFEPKHFTLLAAAPFFTERFANMAWSILTPDGSLHWDGKELVEGPPARRDPAVAGDGFEDGWRTYYAATFNPARANPKLMAQHMPRRYWADMPEVAAIPELISSAPSRVREMIAREAAASPRRTPEKALQKMRDDRPKSLAELNAVIAASEPLVLGAMLGATRAVLGEGPTDAEIVFVGEQPGDQEDREGRPFVGPAGQLLDRALAEAGLDRRSLYLTNAVKHFKFEMRGKRRIHQKPSLSEVKHYRWWLMAELEFLSPRLVVALGGTAALALSGRQVSVTKMRGRQEFPPFAGFLTVHPSYLLRLPDAEAKAGAYRAFVDDLRQVRELAGERREAA</sequence>
<dbReference type="InterPro" id="IPR036895">
    <property type="entry name" value="Uracil-DNA_glycosylase-like_sf"/>
</dbReference>
<keyword evidence="3" id="KW-0004">4Fe-4S</keyword>
<dbReference type="NCBIfam" id="TIGR03915">
    <property type="entry name" value="SAM_7_link_chp"/>
    <property type="match status" value="1"/>
</dbReference>
<dbReference type="EMBL" id="FMVW01000002">
    <property type="protein sequence ID" value="SCZ31081.1"/>
    <property type="molecule type" value="Genomic_DNA"/>
</dbReference>
<dbReference type="Pfam" id="PF13566">
    <property type="entry name" value="DUF4130"/>
    <property type="match status" value="1"/>
</dbReference>
<evidence type="ECO:0000256" key="3">
    <source>
        <dbReference type="ARBA" id="ARBA00022485"/>
    </source>
</evidence>
<dbReference type="Gene3D" id="3.40.470.10">
    <property type="entry name" value="Uracil-DNA glycosylase-like domain"/>
    <property type="match status" value="1"/>
</dbReference>
<dbReference type="Pfam" id="PF03167">
    <property type="entry name" value="UDG"/>
    <property type="match status" value="1"/>
</dbReference>
<dbReference type="InterPro" id="IPR005122">
    <property type="entry name" value="Uracil-DNA_glycosylase-like"/>
</dbReference>
<dbReference type="PANTHER" id="PTHR33693">
    <property type="entry name" value="TYPE-5 URACIL-DNA GLYCOSYLASE"/>
    <property type="match status" value="1"/>
</dbReference>
<dbReference type="SMART" id="SM00987">
    <property type="entry name" value="UreE_C"/>
    <property type="match status" value="1"/>
</dbReference>
<dbReference type="AlphaFoldDB" id="A0A1G5N2R1"/>
<dbReference type="InterPro" id="IPR023875">
    <property type="entry name" value="DNA_repair_put"/>
</dbReference>
<keyword evidence="8" id="KW-0411">Iron-sulfur</keyword>
<comment type="similarity">
    <text evidence="1">Belongs to the uracil-DNA glycosylase (UDG) superfamily. Type 4 (UDGa) family.</text>
</comment>
<evidence type="ECO:0000256" key="4">
    <source>
        <dbReference type="ARBA" id="ARBA00022723"/>
    </source>
</evidence>
<accession>A0A1G5N2R1</accession>
<evidence type="ECO:0000256" key="1">
    <source>
        <dbReference type="ARBA" id="ARBA00006521"/>
    </source>
</evidence>
<keyword evidence="12" id="KW-1185">Reference proteome</keyword>
<evidence type="ECO:0000256" key="6">
    <source>
        <dbReference type="ARBA" id="ARBA00022801"/>
    </source>
</evidence>
<proteinExistence type="inferred from homology"/>
<evidence type="ECO:0000256" key="8">
    <source>
        <dbReference type="ARBA" id="ARBA00023014"/>
    </source>
</evidence>
<evidence type="ECO:0000256" key="7">
    <source>
        <dbReference type="ARBA" id="ARBA00023004"/>
    </source>
</evidence>
<dbReference type="SMART" id="SM00986">
    <property type="entry name" value="UDG"/>
    <property type="match status" value="1"/>
</dbReference>
<evidence type="ECO:0000313" key="11">
    <source>
        <dbReference type="EMBL" id="SCZ31081.1"/>
    </source>
</evidence>
<keyword evidence="4" id="KW-0479">Metal-binding</keyword>
<protein>
    <recommendedName>
        <fullName evidence="2">Type-4 uracil-DNA glycosylase</fullName>
    </recommendedName>
</protein>
<reference evidence="11 12" key="1">
    <citation type="submission" date="2016-10" db="EMBL/GenBank/DDBJ databases">
        <authorList>
            <person name="de Groot N.N."/>
        </authorList>
    </citation>
    <scope>NUCLEOTIDE SEQUENCE [LARGE SCALE GENOMIC DNA]</scope>
    <source>
        <strain evidence="11 12">DSM 2698</strain>
    </source>
</reference>
<dbReference type="STRING" id="1120955.SAMN03080610_01327"/>
<keyword evidence="6" id="KW-0378">Hydrolase</keyword>
<evidence type="ECO:0000313" key="12">
    <source>
        <dbReference type="Proteomes" id="UP000199347"/>
    </source>
</evidence>
<dbReference type="OrthoDB" id="5290748at2"/>
<dbReference type="PANTHER" id="PTHR33693:SF9">
    <property type="entry name" value="TYPE-4 URACIL-DNA GLYCOSYLASE"/>
    <property type="match status" value="1"/>
</dbReference>
<dbReference type="SUPFAM" id="SSF52141">
    <property type="entry name" value="Uracil-DNA glycosylase-like"/>
    <property type="match status" value="1"/>
</dbReference>
<keyword evidence="5" id="KW-0227">DNA damage</keyword>